<organism evidence="9 10">
    <name type="scientific">Gordoniibacillus kamchatkensis</name>
    <dbReference type="NCBI Taxonomy" id="1590651"/>
    <lineage>
        <taxon>Bacteria</taxon>
        <taxon>Bacillati</taxon>
        <taxon>Bacillota</taxon>
        <taxon>Bacilli</taxon>
        <taxon>Bacillales</taxon>
        <taxon>Paenibacillaceae</taxon>
        <taxon>Gordoniibacillus</taxon>
    </lineage>
</organism>
<evidence type="ECO:0000259" key="8">
    <source>
        <dbReference type="PROSITE" id="PS50928"/>
    </source>
</evidence>
<dbReference type="PANTHER" id="PTHR43227">
    <property type="entry name" value="BLL4140 PROTEIN"/>
    <property type="match status" value="1"/>
</dbReference>
<feature type="transmembrane region" description="Helical" evidence="7">
    <location>
        <begin position="123"/>
        <end position="143"/>
    </location>
</feature>
<protein>
    <submittedName>
        <fullName evidence="9">Sugar ABC transporter permease</fullName>
    </submittedName>
</protein>
<evidence type="ECO:0000256" key="5">
    <source>
        <dbReference type="ARBA" id="ARBA00022989"/>
    </source>
</evidence>
<keyword evidence="3" id="KW-1003">Cell membrane</keyword>
<dbReference type="EMBL" id="JXAK01000020">
    <property type="protein sequence ID" value="KIL40504.1"/>
    <property type="molecule type" value="Genomic_DNA"/>
</dbReference>
<sequence length="307" mass="34583">MCLNGLQKVVKEICANRMCYLFLLPAVIYTLLFGYFTLPYMVIAFERYDFTKGIGSPWVGFKNFEFFFKSSEVWVVTRNTIVLNGLFIVCGTVVAIALALLFNEVKKKLFLKTAQSFMLFPHFISWVIVSYILYALLSTNGLLNHWIAAFGGNPVRWYSEPNAWYVILVALYIVKNAGYTSIIYLASITSIDEGLYEAAVIDGANRWQQMKHITLPLLMPTVSILALMSIGRIFFADFGMMYALIKDNGLLLPVADVIDTYVFRMMRVTGEPSLAMAVGLFQSAVGFFMVYGSNALAKKKYPDGALF</sequence>
<dbReference type="PROSITE" id="PS50928">
    <property type="entry name" value="ABC_TM1"/>
    <property type="match status" value="1"/>
</dbReference>
<evidence type="ECO:0000313" key="10">
    <source>
        <dbReference type="Proteomes" id="UP000031967"/>
    </source>
</evidence>
<feature type="transmembrane region" description="Helical" evidence="7">
    <location>
        <begin position="81"/>
        <end position="102"/>
    </location>
</feature>
<gene>
    <name evidence="9" type="ORF">SD70_13130</name>
</gene>
<dbReference type="PANTHER" id="PTHR43227:SF11">
    <property type="entry name" value="BLL4140 PROTEIN"/>
    <property type="match status" value="1"/>
</dbReference>
<comment type="caution">
    <text evidence="9">The sequence shown here is derived from an EMBL/GenBank/DDBJ whole genome shotgun (WGS) entry which is preliminary data.</text>
</comment>
<dbReference type="InterPro" id="IPR035906">
    <property type="entry name" value="MetI-like_sf"/>
</dbReference>
<dbReference type="Proteomes" id="UP000031967">
    <property type="component" value="Unassembled WGS sequence"/>
</dbReference>
<comment type="similarity">
    <text evidence="7">Belongs to the binding-protein-dependent transport system permease family.</text>
</comment>
<feature type="transmembrane region" description="Helical" evidence="7">
    <location>
        <begin position="215"/>
        <end position="235"/>
    </location>
</feature>
<keyword evidence="4 7" id="KW-0812">Transmembrane</keyword>
<dbReference type="InterPro" id="IPR000515">
    <property type="entry name" value="MetI-like"/>
</dbReference>
<keyword evidence="6 7" id="KW-0472">Membrane</keyword>
<accession>A0ABR5AHK5</accession>
<evidence type="ECO:0000256" key="7">
    <source>
        <dbReference type="RuleBase" id="RU363032"/>
    </source>
</evidence>
<evidence type="ECO:0000313" key="9">
    <source>
        <dbReference type="EMBL" id="KIL40504.1"/>
    </source>
</evidence>
<evidence type="ECO:0000256" key="1">
    <source>
        <dbReference type="ARBA" id="ARBA00004651"/>
    </source>
</evidence>
<name>A0ABR5AHK5_9BACL</name>
<evidence type="ECO:0000256" key="3">
    <source>
        <dbReference type="ARBA" id="ARBA00022475"/>
    </source>
</evidence>
<dbReference type="Gene3D" id="1.10.3720.10">
    <property type="entry name" value="MetI-like"/>
    <property type="match status" value="1"/>
</dbReference>
<feature type="transmembrane region" description="Helical" evidence="7">
    <location>
        <begin position="20"/>
        <end position="43"/>
    </location>
</feature>
<feature type="transmembrane region" description="Helical" evidence="7">
    <location>
        <begin position="163"/>
        <end position="186"/>
    </location>
</feature>
<keyword evidence="2 7" id="KW-0813">Transport</keyword>
<evidence type="ECO:0000256" key="4">
    <source>
        <dbReference type="ARBA" id="ARBA00022692"/>
    </source>
</evidence>
<reference evidence="9 10" key="1">
    <citation type="submission" date="2014-12" db="EMBL/GenBank/DDBJ databases">
        <title>Draft genome sequence of Paenibacillus kamchatkensis strain B-2647.</title>
        <authorList>
            <person name="Karlyshev A.V."/>
            <person name="Kudryashova E.B."/>
        </authorList>
    </citation>
    <scope>NUCLEOTIDE SEQUENCE [LARGE SCALE GENOMIC DNA]</scope>
    <source>
        <strain evidence="9 10">VKM B-2647</strain>
    </source>
</reference>
<proteinExistence type="inferred from homology"/>
<dbReference type="InterPro" id="IPR050809">
    <property type="entry name" value="UgpAE/MalFG_permease"/>
</dbReference>
<dbReference type="Pfam" id="PF00528">
    <property type="entry name" value="BPD_transp_1"/>
    <property type="match status" value="1"/>
</dbReference>
<comment type="subcellular location">
    <subcellularLocation>
        <location evidence="1 7">Cell membrane</location>
        <topology evidence="1 7">Multi-pass membrane protein</topology>
    </subcellularLocation>
</comment>
<dbReference type="CDD" id="cd06261">
    <property type="entry name" value="TM_PBP2"/>
    <property type="match status" value="1"/>
</dbReference>
<dbReference type="SUPFAM" id="SSF161098">
    <property type="entry name" value="MetI-like"/>
    <property type="match status" value="1"/>
</dbReference>
<feature type="transmembrane region" description="Helical" evidence="7">
    <location>
        <begin position="273"/>
        <end position="291"/>
    </location>
</feature>
<evidence type="ECO:0000256" key="2">
    <source>
        <dbReference type="ARBA" id="ARBA00022448"/>
    </source>
</evidence>
<keyword evidence="5 7" id="KW-1133">Transmembrane helix</keyword>
<feature type="domain" description="ABC transmembrane type-1" evidence="8">
    <location>
        <begin position="77"/>
        <end position="291"/>
    </location>
</feature>
<evidence type="ECO:0000256" key="6">
    <source>
        <dbReference type="ARBA" id="ARBA00023136"/>
    </source>
</evidence>
<keyword evidence="10" id="KW-1185">Reference proteome</keyword>